<evidence type="ECO:0000256" key="3">
    <source>
        <dbReference type="ARBA" id="ARBA00022475"/>
    </source>
</evidence>
<keyword evidence="3" id="KW-1003">Cell membrane</keyword>
<feature type="transmembrane region" description="Helical" evidence="8">
    <location>
        <begin position="316"/>
        <end position="344"/>
    </location>
</feature>
<organism evidence="9 10">
    <name type="scientific">Antribacter soli</name>
    <dbReference type="NCBI Taxonomy" id="2910976"/>
    <lineage>
        <taxon>Bacteria</taxon>
        <taxon>Bacillati</taxon>
        <taxon>Actinomycetota</taxon>
        <taxon>Actinomycetes</taxon>
        <taxon>Micrococcales</taxon>
        <taxon>Promicromonosporaceae</taxon>
        <taxon>Antribacter</taxon>
    </lineage>
</organism>
<feature type="transmembrane region" description="Helical" evidence="8">
    <location>
        <begin position="88"/>
        <end position="112"/>
    </location>
</feature>
<keyword evidence="6" id="KW-0406">Ion transport</keyword>
<evidence type="ECO:0000313" key="9">
    <source>
        <dbReference type="EMBL" id="MCF4119414.1"/>
    </source>
</evidence>
<dbReference type="GO" id="GO:0008324">
    <property type="term" value="F:monoatomic cation transmembrane transporter activity"/>
    <property type="evidence" value="ECO:0007669"/>
    <property type="project" value="InterPro"/>
</dbReference>
<reference evidence="9" key="1">
    <citation type="submission" date="2022-01" db="EMBL/GenBank/DDBJ databases">
        <title>Antribacter sp. nov., isolated from Guizhou of China.</title>
        <authorList>
            <person name="Chengliang C."/>
            <person name="Ya Z."/>
        </authorList>
    </citation>
    <scope>NUCLEOTIDE SEQUENCE</scope>
    <source>
        <strain evidence="9">KLBMP 9083</strain>
    </source>
</reference>
<name>A0AA41U9S2_9MICO</name>
<evidence type="ECO:0000256" key="1">
    <source>
        <dbReference type="ARBA" id="ARBA00004651"/>
    </source>
</evidence>
<accession>A0AA41U9S2</accession>
<evidence type="ECO:0000256" key="6">
    <source>
        <dbReference type="ARBA" id="ARBA00023065"/>
    </source>
</evidence>
<evidence type="ECO:0000256" key="2">
    <source>
        <dbReference type="ARBA" id="ARBA00022448"/>
    </source>
</evidence>
<keyword evidence="5 8" id="KW-1133">Transmembrane helix</keyword>
<dbReference type="Proteomes" id="UP001165405">
    <property type="component" value="Unassembled WGS sequence"/>
</dbReference>
<evidence type="ECO:0000313" key="10">
    <source>
        <dbReference type="Proteomes" id="UP001165405"/>
    </source>
</evidence>
<feature type="transmembrane region" description="Helical" evidence="8">
    <location>
        <begin position="247"/>
        <end position="266"/>
    </location>
</feature>
<dbReference type="PANTHER" id="PTHR32024:SF1">
    <property type="entry name" value="KTR SYSTEM POTASSIUM UPTAKE PROTEIN B"/>
    <property type="match status" value="1"/>
</dbReference>
<feature type="transmembrane region" description="Helical" evidence="8">
    <location>
        <begin position="421"/>
        <end position="446"/>
    </location>
</feature>
<evidence type="ECO:0000256" key="4">
    <source>
        <dbReference type="ARBA" id="ARBA00022692"/>
    </source>
</evidence>
<dbReference type="RefSeq" id="WP_236087117.1">
    <property type="nucleotide sequence ID" value="NZ_JAKGSG010000002.1"/>
</dbReference>
<dbReference type="GO" id="GO:0030001">
    <property type="term" value="P:metal ion transport"/>
    <property type="evidence" value="ECO:0007669"/>
    <property type="project" value="UniProtKB-ARBA"/>
</dbReference>
<sequence length="463" mass="49507">MASEVREWGFGLRDLLDRVARRSPARLAVSVFALVIAVFTVLLLAPWATASGESARFVDALFTAVSAVCVTGLVIADTATYWSIWGQVVILLGIKIGGLGIMTLASLLGLAVSRRLGLTQKLLTATEVKTERLGEVGSLLRVVIVTTTALELTVAAVLFPRFLVLGESVGEATWQAVFYGISSFNNAGFIPTPEGLVPHAGDWWLCLPIAIGVFLGSLGFPVILNLMRTRRTRPRRTWRALSLHSKLTLVMSLWLVAAGTVLFALLEWTNPRTLGALDTDDKILAALFAGVMPRSGGFSTIDIGQMHESSWLITDALMFVGGGSASTAGGIKVTTLAVMLLAILAEARGDRDIEVYGRRIPRDTLRLSVAVVFVGATAVLVSSLLLLEITGLSLDVVLFEVISAFATVGLSTGITPGLPDAGKFVLCALMFVGRTGTMTFAAALALRDRRRIVRYPEERPIIG</sequence>
<gene>
    <name evidence="9" type="ORF">L1785_00265</name>
</gene>
<feature type="transmembrane region" description="Helical" evidence="8">
    <location>
        <begin position="203"/>
        <end position="226"/>
    </location>
</feature>
<comment type="caution">
    <text evidence="9">The sequence shown here is derived from an EMBL/GenBank/DDBJ whole genome shotgun (WGS) entry which is preliminary data.</text>
</comment>
<dbReference type="EMBL" id="JAKGSG010000002">
    <property type="protein sequence ID" value="MCF4119414.1"/>
    <property type="molecule type" value="Genomic_DNA"/>
</dbReference>
<feature type="transmembrane region" description="Helical" evidence="8">
    <location>
        <begin position="57"/>
        <end position="76"/>
    </location>
</feature>
<keyword evidence="7 8" id="KW-0472">Membrane</keyword>
<keyword evidence="4 8" id="KW-0812">Transmembrane</keyword>
<proteinExistence type="predicted"/>
<evidence type="ECO:0000256" key="8">
    <source>
        <dbReference type="SAM" id="Phobius"/>
    </source>
</evidence>
<comment type="subcellular location">
    <subcellularLocation>
        <location evidence="1">Cell membrane</location>
        <topology evidence="1">Multi-pass membrane protein</topology>
    </subcellularLocation>
</comment>
<keyword evidence="10" id="KW-1185">Reference proteome</keyword>
<feature type="transmembrane region" description="Helical" evidence="8">
    <location>
        <begin position="365"/>
        <end position="387"/>
    </location>
</feature>
<keyword evidence="2" id="KW-0813">Transport</keyword>
<dbReference type="InterPro" id="IPR003445">
    <property type="entry name" value="Cat_transpt"/>
</dbReference>
<dbReference type="AlphaFoldDB" id="A0AA41U9S2"/>
<dbReference type="GO" id="GO:0005886">
    <property type="term" value="C:plasma membrane"/>
    <property type="evidence" value="ECO:0007669"/>
    <property type="project" value="UniProtKB-SubCell"/>
</dbReference>
<feature type="transmembrane region" description="Helical" evidence="8">
    <location>
        <begin position="25"/>
        <end position="45"/>
    </location>
</feature>
<dbReference type="Pfam" id="PF02386">
    <property type="entry name" value="TrkH"/>
    <property type="match status" value="1"/>
</dbReference>
<evidence type="ECO:0000256" key="7">
    <source>
        <dbReference type="ARBA" id="ARBA00023136"/>
    </source>
</evidence>
<evidence type="ECO:0000256" key="5">
    <source>
        <dbReference type="ARBA" id="ARBA00022989"/>
    </source>
</evidence>
<protein>
    <submittedName>
        <fullName evidence="9">TrkH family potassium uptake protein</fullName>
    </submittedName>
</protein>
<dbReference type="PANTHER" id="PTHR32024">
    <property type="entry name" value="TRK SYSTEM POTASSIUM UPTAKE PROTEIN TRKG-RELATED"/>
    <property type="match status" value="1"/>
</dbReference>